<organism evidence="1 2">
    <name type="scientific">Eschrichtius robustus</name>
    <name type="common">California gray whale</name>
    <name type="synonym">Eschrichtius gibbosus</name>
    <dbReference type="NCBI Taxonomy" id="9764"/>
    <lineage>
        <taxon>Eukaryota</taxon>
        <taxon>Metazoa</taxon>
        <taxon>Chordata</taxon>
        <taxon>Craniata</taxon>
        <taxon>Vertebrata</taxon>
        <taxon>Euteleostomi</taxon>
        <taxon>Mammalia</taxon>
        <taxon>Eutheria</taxon>
        <taxon>Laurasiatheria</taxon>
        <taxon>Artiodactyla</taxon>
        <taxon>Whippomorpha</taxon>
        <taxon>Cetacea</taxon>
        <taxon>Mysticeti</taxon>
        <taxon>Eschrichtiidae</taxon>
        <taxon>Eschrichtius</taxon>
    </lineage>
</organism>
<comment type="caution">
    <text evidence="1">The sequence shown here is derived from an EMBL/GenBank/DDBJ whole genome shotgun (WGS) entry which is preliminary data.</text>
</comment>
<accession>A0AB34HA41</accession>
<evidence type="ECO:0000313" key="1">
    <source>
        <dbReference type="EMBL" id="KAJ8787620.1"/>
    </source>
</evidence>
<sequence>MKVDRVLVLPLETTALILKLRCKVGHLPTSPQTAASAETHVGPELKSTGMVALRMGETALETSYLMI</sequence>
<evidence type="ECO:0000313" key="2">
    <source>
        <dbReference type="Proteomes" id="UP001159641"/>
    </source>
</evidence>
<dbReference type="Proteomes" id="UP001159641">
    <property type="component" value="Unassembled WGS sequence"/>
</dbReference>
<dbReference type="AlphaFoldDB" id="A0AB34HA41"/>
<gene>
    <name evidence="1" type="ORF">J1605_022935</name>
</gene>
<dbReference type="EMBL" id="JAIQCJ010001784">
    <property type="protein sequence ID" value="KAJ8787620.1"/>
    <property type="molecule type" value="Genomic_DNA"/>
</dbReference>
<reference evidence="1 2" key="1">
    <citation type="submission" date="2022-11" db="EMBL/GenBank/DDBJ databases">
        <title>Whole genome sequence of Eschrichtius robustus ER-17-0199.</title>
        <authorList>
            <person name="Bruniche-Olsen A."/>
            <person name="Black A.N."/>
            <person name="Fields C.J."/>
            <person name="Walden K."/>
            <person name="Dewoody J.A."/>
        </authorList>
    </citation>
    <scope>NUCLEOTIDE SEQUENCE [LARGE SCALE GENOMIC DNA]</scope>
    <source>
        <strain evidence="1">ER-17-0199</strain>
        <tissue evidence="1">Blubber</tissue>
    </source>
</reference>
<protein>
    <submittedName>
        <fullName evidence="1">Uncharacterized protein</fullName>
    </submittedName>
</protein>
<proteinExistence type="predicted"/>
<keyword evidence="2" id="KW-1185">Reference proteome</keyword>
<name>A0AB34HA41_ESCRO</name>